<evidence type="ECO:0000313" key="2">
    <source>
        <dbReference type="EMBL" id="NYH87086.1"/>
    </source>
</evidence>
<evidence type="ECO:0000313" key="3">
    <source>
        <dbReference type="EMBL" id="SFG48655.1"/>
    </source>
</evidence>
<evidence type="ECO:0000259" key="1">
    <source>
        <dbReference type="Pfam" id="PF01636"/>
    </source>
</evidence>
<dbReference type="InterPro" id="IPR011009">
    <property type="entry name" value="Kinase-like_dom_sf"/>
</dbReference>
<organism evidence="3 4">
    <name type="scientific">Actinopolymorpha cephalotaxi</name>
    <dbReference type="NCBI Taxonomy" id="504797"/>
    <lineage>
        <taxon>Bacteria</taxon>
        <taxon>Bacillati</taxon>
        <taxon>Actinomycetota</taxon>
        <taxon>Actinomycetes</taxon>
        <taxon>Propionibacteriales</taxon>
        <taxon>Actinopolymorphaceae</taxon>
        <taxon>Actinopolymorpha</taxon>
    </lineage>
</organism>
<reference evidence="3 4" key="1">
    <citation type="submission" date="2016-10" db="EMBL/GenBank/DDBJ databases">
        <authorList>
            <person name="de Groot N.N."/>
        </authorList>
    </citation>
    <scope>NUCLEOTIDE SEQUENCE [LARGE SCALE GENOMIC DNA]</scope>
    <source>
        <strain evidence="3 4">CPCC 202808</strain>
    </source>
</reference>
<proteinExistence type="predicted"/>
<dbReference type="AlphaFoldDB" id="A0A1I2S6Y0"/>
<feature type="domain" description="Aminoglycoside phosphotransferase" evidence="1">
    <location>
        <begin position="55"/>
        <end position="268"/>
    </location>
</feature>
<dbReference type="GO" id="GO:0004413">
    <property type="term" value="F:homoserine kinase activity"/>
    <property type="evidence" value="ECO:0007669"/>
    <property type="project" value="UniProtKB-EC"/>
</dbReference>
<dbReference type="SUPFAM" id="SSF56112">
    <property type="entry name" value="Protein kinase-like (PK-like)"/>
    <property type="match status" value="1"/>
</dbReference>
<keyword evidence="5" id="KW-1185">Reference proteome</keyword>
<evidence type="ECO:0000313" key="5">
    <source>
        <dbReference type="Proteomes" id="UP000533017"/>
    </source>
</evidence>
<name>A0A1I2S6Y0_9ACTN</name>
<keyword evidence="2" id="KW-0808">Transferase</keyword>
<dbReference type="EC" id="2.7.1.39" evidence="2"/>
<accession>A0A1I2S6Y0</accession>
<reference evidence="2 5" key="2">
    <citation type="submission" date="2020-07" db="EMBL/GenBank/DDBJ databases">
        <title>Sequencing the genomes of 1000 actinobacteria strains.</title>
        <authorList>
            <person name="Klenk H.-P."/>
        </authorList>
    </citation>
    <scope>NUCLEOTIDE SEQUENCE [LARGE SCALE GENOMIC DNA]</scope>
    <source>
        <strain evidence="2 5">DSM 45117</strain>
    </source>
</reference>
<dbReference type="RefSeq" id="WP_092883358.1">
    <property type="nucleotide sequence ID" value="NZ_FOOI01000006.1"/>
</dbReference>
<dbReference type="InterPro" id="IPR002575">
    <property type="entry name" value="Aminoglycoside_PTrfase"/>
</dbReference>
<dbReference type="Proteomes" id="UP000199052">
    <property type="component" value="Unassembled WGS sequence"/>
</dbReference>
<dbReference type="Proteomes" id="UP000533017">
    <property type="component" value="Unassembled WGS sequence"/>
</dbReference>
<dbReference type="EMBL" id="JACBZA010000001">
    <property type="protein sequence ID" value="NYH87086.1"/>
    <property type="molecule type" value="Genomic_DNA"/>
</dbReference>
<sequence>MDGAVDVDVAVERGERATPTGELLRAVWMAYDLDGQPPLGDVSGTPEELGIRDLGGSSNLNLLAGRAGRPVVVRVYLPWVDSVRLTDLQRIRGLLREAGVPTPRLLPTANGRPWTSLGGRLVEVEEYVEHDAEMDTWTHLNAGMPTLGRIHSVLDGVDAAPVTRYPGFANAVEAADARAVAARGIARIRSWDDISADVARMCEEAEEIAEFVVTAEAAAPPTHRQLVHGDFWDNNVLFRSGRVAAVLDLDFLGHRPRVDDLALTLFFTDQTILPVEVDQIPLLRGLVDHYDRGLDHPLTPEERAAVPAALARQQLWGFGHVSKLDEKRAKSLVDVMVGEVRRTLRIARDLPGWRAALARRTS</sequence>
<dbReference type="EMBL" id="FOOI01000006">
    <property type="protein sequence ID" value="SFG48655.1"/>
    <property type="molecule type" value="Genomic_DNA"/>
</dbReference>
<keyword evidence="3" id="KW-0418">Kinase</keyword>
<protein>
    <submittedName>
        <fullName evidence="2">Homoserine kinase type II</fullName>
        <ecNumber evidence="2">2.7.1.39</ecNumber>
    </submittedName>
    <submittedName>
        <fullName evidence="3">Ser/Thr protein kinase RdoA involved in Cpx stress response, MazF antagonist</fullName>
    </submittedName>
</protein>
<dbReference type="OrthoDB" id="3720899at2"/>
<dbReference type="STRING" id="504797.SAMN05421678_106131"/>
<gene>
    <name evidence="2" type="ORF">FHR37_005937</name>
    <name evidence="3" type="ORF">SAMN05421678_106131</name>
</gene>
<evidence type="ECO:0000313" key="4">
    <source>
        <dbReference type="Proteomes" id="UP000199052"/>
    </source>
</evidence>
<dbReference type="Pfam" id="PF01636">
    <property type="entry name" value="APH"/>
    <property type="match status" value="1"/>
</dbReference>
<dbReference type="Gene3D" id="3.90.1200.10">
    <property type="match status" value="1"/>
</dbReference>